<reference evidence="1" key="1">
    <citation type="submission" date="2020-11" db="EMBL/GenBank/DDBJ databases">
        <authorList>
            <person name="Davenport K.M."/>
            <person name="Bickhart D.M."/>
            <person name="Smith T.P.L."/>
            <person name="Murdoch B.M."/>
            <person name="Rosen B.D."/>
        </authorList>
    </citation>
    <scope>NUCLEOTIDE SEQUENCE [LARGE SCALE GENOMIC DNA]</scope>
    <source>
        <strain evidence="1">OAR_USU_Benz2616</strain>
    </source>
</reference>
<organism evidence="1">
    <name type="scientific">Ovis aries</name>
    <name type="common">Sheep</name>
    <dbReference type="NCBI Taxonomy" id="9940"/>
    <lineage>
        <taxon>Eukaryota</taxon>
        <taxon>Metazoa</taxon>
        <taxon>Chordata</taxon>
        <taxon>Craniata</taxon>
        <taxon>Vertebrata</taxon>
        <taxon>Euteleostomi</taxon>
        <taxon>Mammalia</taxon>
        <taxon>Eutheria</taxon>
        <taxon>Laurasiatheria</taxon>
        <taxon>Artiodactyla</taxon>
        <taxon>Ruminantia</taxon>
        <taxon>Pecora</taxon>
        <taxon>Bovidae</taxon>
        <taxon>Caprinae</taxon>
        <taxon>Ovis</taxon>
    </lineage>
</organism>
<name>A0AC11DZJ0_SHEEP</name>
<protein>
    <submittedName>
        <fullName evidence="1">cAMP responsive element binding protein 3 like 2</fullName>
    </submittedName>
</protein>
<reference evidence="1" key="3">
    <citation type="submission" date="2025-09" db="UniProtKB">
        <authorList>
            <consortium name="Ensembl"/>
        </authorList>
    </citation>
    <scope>IDENTIFICATION</scope>
</reference>
<evidence type="ECO:0000313" key="1">
    <source>
        <dbReference type="Ensembl" id="ENSOARP00020049288.1"/>
    </source>
</evidence>
<gene>
    <name evidence="1" type="primary">CREB3L2</name>
</gene>
<proteinExistence type="predicted"/>
<dbReference type="Ensembl" id="ENSOART00020065323.1">
    <property type="protein sequence ID" value="ENSOARP00020049288.1"/>
    <property type="gene ID" value="ENSOARG00020002446.2"/>
</dbReference>
<reference evidence="1" key="2">
    <citation type="submission" date="2025-08" db="UniProtKB">
        <authorList>
            <consortium name="Ensembl"/>
        </authorList>
    </citation>
    <scope>IDENTIFICATION</scope>
</reference>
<accession>A0AC11DZJ0</accession>
<sequence>MYGCESWTVKKAERRRIDAFELWCWRRLLRVPWTARRSNQSILKEISPGISLEGMMLKLKFQYFGHVMRRADSLEKTLMLGGIEGRRRRGRPRMRWLDGITDSMDHFSELLDEFSQNVLGQLLNDPFLSEKSVSMEVEPSPTSPAPLIQAEHSYSLCEEPRAQSPFTHITASDSFNDDEVESEKWYLSPDFPPTTIKTEPITDEPPSGLVPSVTLTITAISTPFEKEENPLEMNTGVDSSCQTIIPKIKLEPHEVDQFLNFSPKEASVDHLHLPPTPPSSNSSDSEGSLSPSPRLHPFGLPQTHSPARAPARAPSALASSPLLTAPHKLQGSGPLVLTEEEKRTLIAEGYPIPTKLPLTKSEEKALKKIRRKIKNKISAQESRRKKKEYMDSLEKKVESCSTENLELRKKVEVLENTNRTLLQQLQKLQTLVMGKVSRTCKLAGTQTGTCLMVVVLCFAVAFGSFFQGYGPYPSATKMALPSQHSLQEPYTSSVVRSRNLLIYEEHSPLEEPPSSASAGELGRWDRGSALLRAKGLESRPDVDLPHFIISNETSLEKSVLLELQQHMVSTNLEGNETLKVVELDRRVNATF</sequence>